<evidence type="ECO:0000256" key="6">
    <source>
        <dbReference type="ARBA" id="ARBA00022917"/>
    </source>
</evidence>
<dbReference type="Gene3D" id="3.40.50.620">
    <property type="entry name" value="HUPs"/>
    <property type="match status" value="2"/>
</dbReference>
<dbReference type="InterPro" id="IPR002302">
    <property type="entry name" value="Leu-tRNA-ligase"/>
</dbReference>
<evidence type="ECO:0000256" key="5">
    <source>
        <dbReference type="ARBA" id="ARBA00022840"/>
    </source>
</evidence>
<dbReference type="SUPFAM" id="SSF52374">
    <property type="entry name" value="Nucleotidylyl transferase"/>
    <property type="match status" value="1"/>
</dbReference>
<keyword evidence="7 10" id="KW-0030">Aminoacyl-tRNA synthetase</keyword>
<dbReference type="PANTHER" id="PTHR43740:SF2">
    <property type="entry name" value="LEUCINE--TRNA LIGASE, MITOCHONDRIAL"/>
    <property type="match status" value="1"/>
</dbReference>
<evidence type="ECO:0000256" key="11">
    <source>
        <dbReference type="SAM" id="MobiDB-lite"/>
    </source>
</evidence>
<evidence type="ECO:0000313" key="15">
    <source>
        <dbReference type="EMBL" id="KAK8235173.1"/>
    </source>
</evidence>
<dbReference type="Gene3D" id="1.10.730.10">
    <property type="entry name" value="Isoleucyl-tRNA Synthetase, Domain 1"/>
    <property type="match status" value="1"/>
</dbReference>
<dbReference type="PRINTS" id="PR00985">
    <property type="entry name" value="TRNASYNTHLEU"/>
</dbReference>
<keyword evidence="3 10" id="KW-0436">Ligase</keyword>
<dbReference type="Pfam" id="PF13603">
    <property type="entry name" value="tRNA-synt_1_2"/>
    <property type="match status" value="1"/>
</dbReference>
<evidence type="ECO:0000256" key="1">
    <source>
        <dbReference type="ARBA" id="ARBA00005594"/>
    </source>
</evidence>
<evidence type="ECO:0000256" key="7">
    <source>
        <dbReference type="ARBA" id="ARBA00023146"/>
    </source>
</evidence>
<comment type="catalytic activity">
    <reaction evidence="9">
        <text>tRNA(Leu) + L-leucine + ATP = L-leucyl-tRNA(Leu) + AMP + diphosphate</text>
        <dbReference type="Rhea" id="RHEA:11688"/>
        <dbReference type="Rhea" id="RHEA-COMP:9613"/>
        <dbReference type="Rhea" id="RHEA-COMP:9622"/>
        <dbReference type="ChEBI" id="CHEBI:30616"/>
        <dbReference type="ChEBI" id="CHEBI:33019"/>
        <dbReference type="ChEBI" id="CHEBI:57427"/>
        <dbReference type="ChEBI" id="CHEBI:78442"/>
        <dbReference type="ChEBI" id="CHEBI:78494"/>
        <dbReference type="ChEBI" id="CHEBI:456215"/>
        <dbReference type="EC" id="6.1.1.4"/>
    </reaction>
</comment>
<dbReference type="SUPFAM" id="SSF50677">
    <property type="entry name" value="ValRS/IleRS/LeuRS editing domain"/>
    <property type="match status" value="1"/>
</dbReference>
<gene>
    <name evidence="15" type="ORF">HDK90DRAFT_533425</name>
</gene>
<reference evidence="15 16" key="1">
    <citation type="submission" date="2024-04" db="EMBL/GenBank/DDBJ databases">
        <title>Phyllosticta paracitricarpa is synonymous to the EU quarantine fungus P. citricarpa based on phylogenomic analyses.</title>
        <authorList>
            <consortium name="Lawrence Berkeley National Laboratory"/>
            <person name="Van Ingen-Buijs V.A."/>
            <person name="Van Westerhoven A.C."/>
            <person name="Haridas S."/>
            <person name="Skiadas P."/>
            <person name="Martin F."/>
            <person name="Groenewald J.Z."/>
            <person name="Crous P.W."/>
            <person name="Seidl M.F."/>
        </authorList>
    </citation>
    <scope>NUCLEOTIDE SEQUENCE [LARGE SCALE GENOMIC DNA]</scope>
    <source>
        <strain evidence="15 16">CBS 123374</strain>
    </source>
</reference>
<feature type="domain" description="Leucyl-tRNA synthetase editing" evidence="14">
    <location>
        <begin position="260"/>
        <end position="418"/>
    </location>
</feature>
<evidence type="ECO:0000256" key="4">
    <source>
        <dbReference type="ARBA" id="ARBA00022741"/>
    </source>
</evidence>
<dbReference type="CDD" id="cd00812">
    <property type="entry name" value="LeuRS_core"/>
    <property type="match status" value="1"/>
</dbReference>
<feature type="domain" description="Methionyl/Valyl/Leucyl/Isoleucyl-tRNA synthetase anticodon-binding" evidence="13">
    <location>
        <begin position="784"/>
        <end position="941"/>
    </location>
</feature>
<dbReference type="SUPFAM" id="SSF47323">
    <property type="entry name" value="Anticodon-binding domain of a subclass of class I aminoacyl-tRNA synthetases"/>
    <property type="match status" value="1"/>
</dbReference>
<sequence>MTALSVLAARSSWARRPLLRVRLPQLRRVASTEADNDQDRLHFPSIDQKWRHKWQRMGEEQGPVAAQKKYILSMFPYPSGALHMGHVRVYTISDVLARFWRLRGYHAIHPMGWDAFGLPAENAAIERGIDPAEWTVSNIEKMKGQLQAMNGHWDWDRELMTCDPSYYKHTQRLFLYLHSRGLAYQEEAQVNWDPVDGTVLANEQVDSNGCSWRSGAKVERRLMKQWFLRITAFKEALLKDIDSVLAKDGRWPERVLTMQKNWLGRSTGQRLQFQMQTIDGEHLPPAEIFTTRIDTLFGVQYVALSLEHPIVKEMAQGFPELQKFIDDAPYYPPDSKAGFLLPGVHAINPASSLDNPSQHVQKPLPVFVAPYVLSGYGSGAVMGVPGHDARDFAFWKENQGNTPILKVVENENAKPVKAMARDMKPAEKGDKPFYLKGRLSGACGPVSGLKSDEAISELVKLLRASGQEVEIKENWRLRDWLISRQRYWGAPIPIVHCDSCGPVPVKESDLPVQLPKLVGSQLGKGGNPLADEKMSDWVNTECPKCSKPAKRETDTMDTFIDSSWYFLRFADPHNDKELVGRKEADDFLPIDVYIGGVEHAILHLLYARFISKFLASTEKWGGGGSEFRGEPFKKLITQGMVHGITYKDPDSGRFLKPDELFEKSDAVHIKETGKLAAVSYEKMSKSKYNGVDPVDCISKWGADTTRAHILFQAPVTEVLKWDEKKIVGIQRWFRRVWKLTRAASDLPLYLQSNSKPPRFLEETQPRPPQGKPELGKSKAADEVLLDTQKTIRKVTNSLESTISLNTVISDLTKLTNTLLESIPADGEVSIDTSGNPVLRGKDGKNLLESEFPQRFFQAVQSLLIMLAPIAPAFAEECYELLVKSPAYRVFTKAGREQAIQDLPPPQSIFTESFPSYSDELIDALSSQDMPVAIKIDGQIRLQTFVPAPDMALMAVKTKEQKEALKQYLIEQVTKTTHGKRLFGPGKLYDLTNKAIVPNVTLVEGAGLKGQVLSIKRWKNRKEQAEWFHGVHVQEPQKEEKKWKK</sequence>
<dbReference type="InterPro" id="IPR014729">
    <property type="entry name" value="Rossmann-like_a/b/a_fold"/>
</dbReference>
<proteinExistence type="inferred from homology"/>
<evidence type="ECO:0000256" key="8">
    <source>
        <dbReference type="ARBA" id="ARBA00030520"/>
    </source>
</evidence>
<dbReference type="InterPro" id="IPR013155">
    <property type="entry name" value="M/V/L/I-tRNA-synth_anticd-bd"/>
</dbReference>
<evidence type="ECO:0000259" key="13">
    <source>
        <dbReference type="Pfam" id="PF08264"/>
    </source>
</evidence>
<comment type="caution">
    <text evidence="15">The sequence shown here is derived from an EMBL/GenBank/DDBJ whole genome shotgun (WGS) entry which is preliminary data.</text>
</comment>
<keyword evidence="4 10" id="KW-0547">Nucleotide-binding</keyword>
<evidence type="ECO:0000259" key="14">
    <source>
        <dbReference type="Pfam" id="PF13603"/>
    </source>
</evidence>
<evidence type="ECO:0000259" key="12">
    <source>
        <dbReference type="Pfam" id="PF00133"/>
    </source>
</evidence>
<dbReference type="Pfam" id="PF08264">
    <property type="entry name" value="Anticodon_1"/>
    <property type="match status" value="1"/>
</dbReference>
<organism evidence="15 16">
    <name type="scientific">Phyllosticta capitalensis</name>
    <dbReference type="NCBI Taxonomy" id="121624"/>
    <lineage>
        <taxon>Eukaryota</taxon>
        <taxon>Fungi</taxon>
        <taxon>Dikarya</taxon>
        <taxon>Ascomycota</taxon>
        <taxon>Pezizomycotina</taxon>
        <taxon>Dothideomycetes</taxon>
        <taxon>Dothideomycetes incertae sedis</taxon>
        <taxon>Botryosphaeriales</taxon>
        <taxon>Phyllostictaceae</taxon>
        <taxon>Phyllosticta</taxon>
    </lineage>
</organism>
<evidence type="ECO:0000313" key="16">
    <source>
        <dbReference type="Proteomes" id="UP001492380"/>
    </source>
</evidence>
<dbReference type="InterPro" id="IPR002300">
    <property type="entry name" value="aa-tRNA-synth_Ia"/>
</dbReference>
<dbReference type="InterPro" id="IPR001412">
    <property type="entry name" value="aa-tRNA-synth_I_CS"/>
</dbReference>
<comment type="similarity">
    <text evidence="1 10">Belongs to the class-I aminoacyl-tRNA synthetase family.</text>
</comment>
<evidence type="ECO:0000256" key="9">
    <source>
        <dbReference type="ARBA" id="ARBA00047469"/>
    </source>
</evidence>
<evidence type="ECO:0000256" key="2">
    <source>
        <dbReference type="ARBA" id="ARBA00013164"/>
    </source>
</evidence>
<dbReference type="PROSITE" id="PS00178">
    <property type="entry name" value="AA_TRNA_LIGASE_I"/>
    <property type="match status" value="1"/>
</dbReference>
<dbReference type="InterPro" id="IPR009008">
    <property type="entry name" value="Val/Leu/Ile-tRNA-synth_edit"/>
</dbReference>
<dbReference type="Proteomes" id="UP001492380">
    <property type="component" value="Unassembled WGS sequence"/>
</dbReference>
<feature type="domain" description="Aminoacyl-tRNA synthetase class Ia" evidence="12">
    <location>
        <begin position="66"/>
        <end position="244"/>
    </location>
</feature>
<dbReference type="EC" id="6.1.1.4" evidence="2"/>
<dbReference type="InterPro" id="IPR009080">
    <property type="entry name" value="tRNAsynth_Ia_anticodon-bd"/>
</dbReference>
<keyword evidence="6 10" id="KW-0648">Protein biosynthesis</keyword>
<feature type="region of interest" description="Disordered" evidence="11">
    <location>
        <begin position="754"/>
        <end position="779"/>
    </location>
</feature>
<dbReference type="InterPro" id="IPR025709">
    <property type="entry name" value="Leu_tRNA-synth_edit"/>
</dbReference>
<dbReference type="EMBL" id="JBBWRZ010000005">
    <property type="protein sequence ID" value="KAK8235173.1"/>
    <property type="molecule type" value="Genomic_DNA"/>
</dbReference>
<evidence type="ECO:0000256" key="10">
    <source>
        <dbReference type="RuleBase" id="RU363035"/>
    </source>
</evidence>
<evidence type="ECO:0000256" key="3">
    <source>
        <dbReference type="ARBA" id="ARBA00022598"/>
    </source>
</evidence>
<name>A0ABR1YNY4_9PEZI</name>
<feature type="domain" description="Aminoacyl-tRNA synthetase class Ia" evidence="12">
    <location>
        <begin position="477"/>
        <end position="642"/>
    </location>
</feature>
<accession>A0ABR1YNY4</accession>
<keyword evidence="16" id="KW-1185">Reference proteome</keyword>
<dbReference type="PANTHER" id="PTHR43740">
    <property type="entry name" value="LEUCYL-TRNA SYNTHETASE"/>
    <property type="match status" value="1"/>
</dbReference>
<keyword evidence="5 10" id="KW-0067">ATP-binding</keyword>
<dbReference type="NCBIfam" id="TIGR00396">
    <property type="entry name" value="leuS_bact"/>
    <property type="match status" value="1"/>
</dbReference>
<dbReference type="Pfam" id="PF00133">
    <property type="entry name" value="tRNA-synt_1"/>
    <property type="match status" value="2"/>
</dbReference>
<protein>
    <recommendedName>
        <fullName evidence="2">leucine--tRNA ligase</fullName>
        <ecNumber evidence="2">6.1.1.4</ecNumber>
    </recommendedName>
    <alternativeName>
        <fullName evidence="8">Leucyl-tRNA synthetase</fullName>
    </alternativeName>
</protein>